<organism evidence="4 5">
    <name type="scientific">Erythranthe guttata</name>
    <name type="common">Yellow monkey flower</name>
    <name type="synonym">Mimulus guttatus</name>
    <dbReference type="NCBI Taxonomy" id="4155"/>
    <lineage>
        <taxon>Eukaryota</taxon>
        <taxon>Viridiplantae</taxon>
        <taxon>Streptophyta</taxon>
        <taxon>Embryophyta</taxon>
        <taxon>Tracheophyta</taxon>
        <taxon>Spermatophyta</taxon>
        <taxon>Magnoliopsida</taxon>
        <taxon>eudicotyledons</taxon>
        <taxon>Gunneridae</taxon>
        <taxon>Pentapetalae</taxon>
        <taxon>asterids</taxon>
        <taxon>lamiids</taxon>
        <taxon>Lamiales</taxon>
        <taxon>Phrymaceae</taxon>
        <taxon>Erythranthe</taxon>
    </lineage>
</organism>
<dbReference type="AlphaFoldDB" id="A0A022Q7Q3"/>
<reference evidence="4 5" key="1">
    <citation type="journal article" date="2013" name="Proc. Natl. Acad. Sci. U.S.A.">
        <title>Fine-scale variation in meiotic recombination in Mimulus inferred from population shotgun sequencing.</title>
        <authorList>
            <person name="Hellsten U."/>
            <person name="Wright K.M."/>
            <person name="Jenkins J."/>
            <person name="Shu S."/>
            <person name="Yuan Y."/>
            <person name="Wessler S.R."/>
            <person name="Schmutz J."/>
            <person name="Willis J.H."/>
            <person name="Rokhsar D.S."/>
        </authorList>
    </citation>
    <scope>NUCLEOTIDE SEQUENCE [LARGE SCALE GENOMIC DNA]</scope>
    <source>
        <strain evidence="5">cv. DUN x IM62</strain>
    </source>
</reference>
<evidence type="ECO:0000313" key="5">
    <source>
        <dbReference type="Proteomes" id="UP000030748"/>
    </source>
</evidence>
<evidence type="ECO:0000256" key="3">
    <source>
        <dbReference type="SAM" id="SignalP"/>
    </source>
</evidence>
<keyword evidence="5" id="KW-1185">Reference proteome</keyword>
<evidence type="ECO:0000256" key="2">
    <source>
        <dbReference type="SAM" id="Phobius"/>
    </source>
</evidence>
<feature type="region of interest" description="Disordered" evidence="1">
    <location>
        <begin position="23"/>
        <end position="51"/>
    </location>
</feature>
<dbReference type="KEGG" id="egt:105974644"/>
<gene>
    <name evidence="4" type="ORF">MIMGU_mgv1a016760mg</name>
</gene>
<proteinExistence type="predicted"/>
<evidence type="ECO:0000313" key="4">
    <source>
        <dbReference type="EMBL" id="EYU22550.1"/>
    </source>
</evidence>
<feature type="chain" id="PRO_5001503830" description="Anther-specific protein BCP1" evidence="3">
    <location>
        <begin position="22"/>
        <end position="108"/>
    </location>
</feature>
<feature type="signal peptide" evidence="3">
    <location>
        <begin position="1"/>
        <end position="21"/>
    </location>
</feature>
<keyword evidence="2" id="KW-1133">Transmembrane helix</keyword>
<dbReference type="eggNOG" id="ENOG502SC26">
    <property type="taxonomic scope" value="Eukaryota"/>
</dbReference>
<sequence length="108" mass="10201">MARQIIIVALIFFAVVGMASAAASPPSTTPSTDVVVEAPTGNGDDGSVIGTISGGGATDAAPVGGPVPDGVFPDLTPAPAPMSGAAALPISTVAGAVAAASFVGAFFF</sequence>
<evidence type="ECO:0000256" key="1">
    <source>
        <dbReference type="SAM" id="MobiDB-lite"/>
    </source>
</evidence>
<keyword evidence="2" id="KW-0812">Transmembrane</keyword>
<dbReference type="Proteomes" id="UP000030748">
    <property type="component" value="Unassembled WGS sequence"/>
</dbReference>
<dbReference type="OMA" id="MAGHVML"/>
<protein>
    <recommendedName>
        <fullName evidence="6">Anther-specific protein BCP1</fullName>
    </recommendedName>
</protein>
<evidence type="ECO:0008006" key="6">
    <source>
        <dbReference type="Google" id="ProtNLM"/>
    </source>
</evidence>
<dbReference type="EMBL" id="KI632201">
    <property type="protein sequence ID" value="EYU22550.1"/>
    <property type="molecule type" value="Genomic_DNA"/>
</dbReference>
<name>A0A022Q7Q3_ERYGU</name>
<accession>A0A022Q7Q3</accession>
<keyword evidence="3" id="KW-0732">Signal</keyword>
<feature type="transmembrane region" description="Helical" evidence="2">
    <location>
        <begin position="86"/>
        <end position="107"/>
    </location>
</feature>
<keyword evidence="2" id="KW-0472">Membrane</keyword>
<feature type="compositionally biased region" description="Low complexity" evidence="1">
    <location>
        <begin position="23"/>
        <end position="32"/>
    </location>
</feature>